<dbReference type="CDD" id="cd01668">
    <property type="entry name" value="TGS_RSH"/>
    <property type="match status" value="1"/>
</dbReference>
<comment type="pathway">
    <text evidence="1">Purine metabolism.</text>
</comment>
<dbReference type="Gene3D" id="1.10.3210.10">
    <property type="entry name" value="Hypothetical protein af1432"/>
    <property type="match status" value="1"/>
</dbReference>
<feature type="domain" description="TGS" evidence="4">
    <location>
        <begin position="394"/>
        <end position="457"/>
    </location>
</feature>
<dbReference type="Proteomes" id="UP000231152">
    <property type="component" value="Unassembled WGS sequence"/>
</dbReference>
<proteinExistence type="inferred from homology"/>
<dbReference type="InterPro" id="IPR004811">
    <property type="entry name" value="RelA/Spo_fam"/>
</dbReference>
<dbReference type="Pfam" id="PF02824">
    <property type="entry name" value="TGS"/>
    <property type="match status" value="1"/>
</dbReference>
<comment type="similarity">
    <text evidence="2">Belongs to the relA/spoT family.</text>
</comment>
<accession>A0A2M8LDP2</accession>
<organism evidence="5 6">
    <name type="scientific">Candidatus Uhrbacteria bacterium CG10_big_fil_rev_8_21_14_0_10_48_11</name>
    <dbReference type="NCBI Taxonomy" id="1975037"/>
    <lineage>
        <taxon>Bacteria</taxon>
        <taxon>Candidatus Uhriibacteriota</taxon>
    </lineage>
</organism>
<dbReference type="NCBIfam" id="TIGR00691">
    <property type="entry name" value="spoT_relA"/>
    <property type="match status" value="1"/>
</dbReference>
<dbReference type="SUPFAM" id="SSF81301">
    <property type="entry name" value="Nucleotidyltransferase"/>
    <property type="match status" value="1"/>
</dbReference>
<dbReference type="PANTHER" id="PTHR21262:SF31">
    <property type="entry name" value="GTP PYROPHOSPHOKINASE"/>
    <property type="match status" value="1"/>
</dbReference>
<comment type="caution">
    <text evidence="5">The sequence shown here is derived from an EMBL/GenBank/DDBJ whole genome shotgun (WGS) entry which is preliminary data.</text>
</comment>
<dbReference type="FunFam" id="3.10.20.30:FF:000002">
    <property type="entry name" value="GTP pyrophosphokinase (RelA/SpoT)"/>
    <property type="match status" value="1"/>
</dbReference>
<evidence type="ECO:0000259" key="3">
    <source>
        <dbReference type="PROSITE" id="PS51831"/>
    </source>
</evidence>
<dbReference type="InterPro" id="IPR043519">
    <property type="entry name" value="NT_sf"/>
</dbReference>
<dbReference type="SMART" id="SM00471">
    <property type="entry name" value="HDc"/>
    <property type="match status" value="1"/>
</dbReference>
<dbReference type="InterPro" id="IPR003607">
    <property type="entry name" value="HD/PDEase_dom"/>
</dbReference>
<dbReference type="Gene3D" id="3.30.460.10">
    <property type="entry name" value="Beta Polymerase, domain 2"/>
    <property type="match status" value="1"/>
</dbReference>
<dbReference type="EMBL" id="PFET01000013">
    <property type="protein sequence ID" value="PJE75564.1"/>
    <property type="molecule type" value="Genomic_DNA"/>
</dbReference>
<evidence type="ECO:0000256" key="2">
    <source>
        <dbReference type="RuleBase" id="RU003847"/>
    </source>
</evidence>
<dbReference type="AlphaFoldDB" id="A0A2M8LDP2"/>
<dbReference type="GO" id="GO:0005886">
    <property type="term" value="C:plasma membrane"/>
    <property type="evidence" value="ECO:0007669"/>
    <property type="project" value="TreeGrafter"/>
</dbReference>
<dbReference type="PROSITE" id="PS51831">
    <property type="entry name" value="HD"/>
    <property type="match status" value="1"/>
</dbReference>
<dbReference type="SMART" id="SM00954">
    <property type="entry name" value="RelA_SpoT"/>
    <property type="match status" value="1"/>
</dbReference>
<protein>
    <recommendedName>
        <fullName evidence="7">TGS domain-containing protein</fullName>
    </recommendedName>
</protein>
<dbReference type="InterPro" id="IPR004095">
    <property type="entry name" value="TGS"/>
</dbReference>
<dbReference type="SUPFAM" id="SSF109604">
    <property type="entry name" value="HD-domain/PDEase-like"/>
    <property type="match status" value="1"/>
</dbReference>
<dbReference type="FunFam" id="1.10.3210.10:FF:000001">
    <property type="entry name" value="GTP pyrophosphokinase RelA"/>
    <property type="match status" value="1"/>
</dbReference>
<dbReference type="InterPro" id="IPR007685">
    <property type="entry name" value="RelA_SpoT"/>
</dbReference>
<dbReference type="GO" id="GO:0015969">
    <property type="term" value="P:guanosine tetraphosphate metabolic process"/>
    <property type="evidence" value="ECO:0007669"/>
    <property type="project" value="InterPro"/>
</dbReference>
<dbReference type="Pfam" id="PF04607">
    <property type="entry name" value="RelA_SpoT"/>
    <property type="match status" value="1"/>
</dbReference>
<dbReference type="InterPro" id="IPR012676">
    <property type="entry name" value="TGS-like"/>
</dbReference>
<dbReference type="CDD" id="cd05399">
    <property type="entry name" value="NT_Rel-Spo_like"/>
    <property type="match status" value="1"/>
</dbReference>
<comment type="function">
    <text evidence="2">In eubacteria ppGpp (guanosine 3'-diphosphate 5'-diphosphate) is a mediator of the stringent response that coordinates a variety of cellular activities in response to changes in nutritional abundance.</text>
</comment>
<feature type="domain" description="HD" evidence="3">
    <location>
        <begin position="52"/>
        <end position="150"/>
    </location>
</feature>
<dbReference type="Gene3D" id="3.10.20.30">
    <property type="match status" value="1"/>
</dbReference>
<name>A0A2M8LDP2_9BACT</name>
<evidence type="ECO:0000313" key="5">
    <source>
        <dbReference type="EMBL" id="PJE75564.1"/>
    </source>
</evidence>
<dbReference type="FunFam" id="3.30.460.10:FF:000001">
    <property type="entry name" value="GTP pyrophosphokinase RelA"/>
    <property type="match status" value="1"/>
</dbReference>
<dbReference type="PROSITE" id="PS51880">
    <property type="entry name" value="TGS"/>
    <property type="match status" value="1"/>
</dbReference>
<dbReference type="Pfam" id="PF13328">
    <property type="entry name" value="HD_4"/>
    <property type="match status" value="1"/>
</dbReference>
<dbReference type="InterPro" id="IPR033655">
    <property type="entry name" value="TGS_RelA/SpoT"/>
</dbReference>
<reference evidence="5 6" key="1">
    <citation type="submission" date="2017-09" db="EMBL/GenBank/DDBJ databases">
        <title>Depth-based differentiation of microbial function through sediment-hosted aquifers and enrichment of novel symbionts in the deep terrestrial subsurface.</title>
        <authorList>
            <person name="Probst A.J."/>
            <person name="Ladd B."/>
            <person name="Jarett J.K."/>
            <person name="Geller-Mcgrath D.E."/>
            <person name="Sieber C.M."/>
            <person name="Emerson J.B."/>
            <person name="Anantharaman K."/>
            <person name="Thomas B.C."/>
            <person name="Malmstrom R."/>
            <person name="Stieglmeier M."/>
            <person name="Klingl A."/>
            <person name="Woyke T."/>
            <person name="Ryan C.M."/>
            <person name="Banfield J.F."/>
        </authorList>
    </citation>
    <scope>NUCLEOTIDE SEQUENCE [LARGE SCALE GENOMIC DNA]</scope>
    <source>
        <strain evidence="5">CG10_big_fil_rev_8_21_14_0_10_48_11</strain>
    </source>
</reference>
<evidence type="ECO:0000259" key="4">
    <source>
        <dbReference type="PROSITE" id="PS51880"/>
    </source>
</evidence>
<sequence>MTEVKKKHPTIEELLEVLKRLFPGADLDMVKLAYEFANLAHQGQRRTNGDPYITHSLTTAMNLTTMRADLNTIIAGLLHDVPEDTSYTIADIRKNFGDDIGNLVEAETKLGTLKYRGMERYVENLRKMFLAISKDVRVILIKFADRFHNLETLDALPPDKQKRIALESMEIFAPIALRLGMWETKGKLENLSFKYTDPDAYAWVTQLLETTSPSKEKSLAKVMKILQEKLAEQPNLRIASIQGRSKHLYSLYKKLLRHERDISKVYDLIAVRVIVEDVSECYAVLGIIHQLWKPLRGRIKDYIAQPKPNGYQSLHTTVFVGPGEIVEFQIRTQGMDDESYYGVAAHWYYTEQGKPKEGLKMNNPKFAWVNKLLKLQKEIQDSTEYLESLKVDVFPDNIFVFTPNGDVIDLPDQATPVDFAYHIHSDIGNHCVASRINDKLMPLSTPLKSGDVIDIITDKKRARPSPDWLQFVQTRTARERIKFEINRSRRLFGIFNKKA</sequence>
<dbReference type="PANTHER" id="PTHR21262">
    <property type="entry name" value="GUANOSINE-3',5'-BIS DIPHOSPHATE 3'-PYROPHOSPHOHYDROLASE"/>
    <property type="match status" value="1"/>
</dbReference>
<dbReference type="SUPFAM" id="SSF81271">
    <property type="entry name" value="TGS-like"/>
    <property type="match status" value="1"/>
</dbReference>
<dbReference type="InterPro" id="IPR012675">
    <property type="entry name" value="Beta-grasp_dom_sf"/>
</dbReference>
<evidence type="ECO:0000313" key="6">
    <source>
        <dbReference type="Proteomes" id="UP000231152"/>
    </source>
</evidence>
<dbReference type="InterPro" id="IPR006674">
    <property type="entry name" value="HD_domain"/>
</dbReference>
<evidence type="ECO:0000256" key="1">
    <source>
        <dbReference type="ARBA" id="ARBA00025704"/>
    </source>
</evidence>
<gene>
    <name evidence="5" type="ORF">COV04_04010</name>
</gene>
<evidence type="ECO:0008006" key="7">
    <source>
        <dbReference type="Google" id="ProtNLM"/>
    </source>
</evidence>